<protein>
    <submittedName>
        <fullName evidence="1">Uncharacterized protein</fullName>
    </submittedName>
</protein>
<organism evidence="1 2">
    <name type="scientific">Eretmocerus hayati</name>
    <dbReference type="NCBI Taxonomy" id="131215"/>
    <lineage>
        <taxon>Eukaryota</taxon>
        <taxon>Metazoa</taxon>
        <taxon>Ecdysozoa</taxon>
        <taxon>Arthropoda</taxon>
        <taxon>Hexapoda</taxon>
        <taxon>Insecta</taxon>
        <taxon>Pterygota</taxon>
        <taxon>Neoptera</taxon>
        <taxon>Endopterygota</taxon>
        <taxon>Hymenoptera</taxon>
        <taxon>Apocrita</taxon>
        <taxon>Proctotrupomorpha</taxon>
        <taxon>Chalcidoidea</taxon>
        <taxon>Aphelinidae</taxon>
        <taxon>Aphelininae</taxon>
        <taxon>Eretmocerus</taxon>
    </lineage>
</organism>
<proteinExistence type="predicted"/>
<accession>A0ACC2NLJ1</accession>
<evidence type="ECO:0000313" key="1">
    <source>
        <dbReference type="EMBL" id="KAJ8671791.1"/>
    </source>
</evidence>
<gene>
    <name evidence="1" type="ORF">QAD02_003050</name>
</gene>
<comment type="caution">
    <text evidence="1">The sequence shown here is derived from an EMBL/GenBank/DDBJ whole genome shotgun (WGS) entry which is preliminary data.</text>
</comment>
<dbReference type="EMBL" id="CM056743">
    <property type="protein sequence ID" value="KAJ8671791.1"/>
    <property type="molecule type" value="Genomic_DNA"/>
</dbReference>
<keyword evidence="2" id="KW-1185">Reference proteome</keyword>
<dbReference type="Proteomes" id="UP001239111">
    <property type="component" value="Chromosome 3"/>
</dbReference>
<evidence type="ECO:0000313" key="2">
    <source>
        <dbReference type="Proteomes" id="UP001239111"/>
    </source>
</evidence>
<name>A0ACC2NLJ1_9HYME</name>
<reference evidence="1" key="1">
    <citation type="submission" date="2023-04" db="EMBL/GenBank/DDBJ databases">
        <title>A chromosome-level genome assembly of the parasitoid wasp Eretmocerus hayati.</title>
        <authorList>
            <person name="Zhong Y."/>
            <person name="Liu S."/>
            <person name="Liu Y."/>
        </authorList>
    </citation>
    <scope>NUCLEOTIDE SEQUENCE</scope>
    <source>
        <strain evidence="1">ZJU_SS_LIU_2023</strain>
    </source>
</reference>
<sequence>MDEGDLFPRKMRSGTDHNVEIVKANKRIGLERKIELDKLEELPSKVRCMNGDEVIELSRDDFKSEEAFRRFPIMKLINDRKVENFKQQNARKNQKISGFEELVKKLIDGKEFAAANFMEVSD</sequence>